<evidence type="ECO:0000256" key="2">
    <source>
        <dbReference type="ARBA" id="ARBA00022737"/>
    </source>
</evidence>
<dbReference type="InterPro" id="IPR002182">
    <property type="entry name" value="NB-ARC"/>
</dbReference>
<comment type="caution">
    <text evidence="11">The sequence shown here is derived from an EMBL/GenBank/DDBJ whole genome shotgun (WGS) entry which is preliminary data.</text>
</comment>
<name>A0A2P5BHC5_TREOI</name>
<keyword evidence="3" id="KW-0547">Nucleotide-binding</keyword>
<dbReference type="Gene3D" id="1.10.8.430">
    <property type="entry name" value="Helical domain of apoptotic protease-activating factors"/>
    <property type="match status" value="1"/>
</dbReference>
<keyword evidence="4" id="KW-0611">Plant defense</keyword>
<dbReference type="InterPro" id="IPR003591">
    <property type="entry name" value="Leu-rich_rpt_typical-subtyp"/>
</dbReference>
<protein>
    <submittedName>
        <fullName evidence="11">LRR domain containing protein</fullName>
    </submittedName>
</protein>
<dbReference type="InterPro" id="IPR027417">
    <property type="entry name" value="P-loop_NTPase"/>
</dbReference>
<dbReference type="InterPro" id="IPR058922">
    <property type="entry name" value="WHD_DRP"/>
</dbReference>
<dbReference type="PRINTS" id="PR00364">
    <property type="entry name" value="DISEASERSIST"/>
</dbReference>
<evidence type="ECO:0000313" key="11">
    <source>
        <dbReference type="EMBL" id="PON48195.1"/>
    </source>
</evidence>
<dbReference type="Gene3D" id="1.10.10.10">
    <property type="entry name" value="Winged helix-like DNA-binding domain superfamily/Winged helix DNA-binding domain"/>
    <property type="match status" value="1"/>
</dbReference>
<dbReference type="SUPFAM" id="SSF52540">
    <property type="entry name" value="P-loop containing nucleoside triphosphate hydrolases"/>
    <property type="match status" value="1"/>
</dbReference>
<dbReference type="Pfam" id="PF18052">
    <property type="entry name" value="Rx_N"/>
    <property type="match status" value="1"/>
</dbReference>
<gene>
    <name evidence="11" type="ORF">TorRG33x02_321190</name>
</gene>
<reference evidence="12" key="1">
    <citation type="submission" date="2016-06" db="EMBL/GenBank/DDBJ databases">
        <title>Parallel loss of symbiosis genes in relatives of nitrogen-fixing non-legume Parasponia.</title>
        <authorList>
            <person name="Van Velzen R."/>
            <person name="Holmer R."/>
            <person name="Bu F."/>
            <person name="Rutten L."/>
            <person name="Van Zeijl A."/>
            <person name="Liu W."/>
            <person name="Santuari L."/>
            <person name="Cao Q."/>
            <person name="Sharma T."/>
            <person name="Shen D."/>
            <person name="Roswanjaya Y."/>
            <person name="Wardhani T."/>
            <person name="Kalhor M.S."/>
            <person name="Jansen J."/>
            <person name="Van den Hoogen J."/>
            <person name="Gungor B."/>
            <person name="Hartog M."/>
            <person name="Hontelez J."/>
            <person name="Verver J."/>
            <person name="Yang W.-C."/>
            <person name="Schijlen E."/>
            <person name="Repin R."/>
            <person name="Schilthuizen M."/>
            <person name="Schranz E."/>
            <person name="Heidstra R."/>
            <person name="Miyata K."/>
            <person name="Fedorova E."/>
            <person name="Kohlen W."/>
            <person name="Bisseling T."/>
            <person name="Smit S."/>
            <person name="Geurts R."/>
        </authorList>
    </citation>
    <scope>NUCLEOTIDE SEQUENCE [LARGE SCALE GENOMIC DNA]</scope>
    <source>
        <strain evidence="12">cv. RG33-2</strain>
    </source>
</reference>
<feature type="domain" description="Disease resistance protein winged helix" evidence="9">
    <location>
        <begin position="454"/>
        <end position="525"/>
    </location>
</feature>
<keyword evidence="12" id="KW-1185">Reference proteome</keyword>
<keyword evidence="5" id="KW-0067">ATP-binding</keyword>
<evidence type="ECO:0000259" key="10">
    <source>
        <dbReference type="Pfam" id="PF23598"/>
    </source>
</evidence>
<feature type="domain" description="Disease resistance N-terminal" evidence="8">
    <location>
        <begin position="5"/>
        <end position="95"/>
    </location>
</feature>
<evidence type="ECO:0000256" key="4">
    <source>
        <dbReference type="ARBA" id="ARBA00022821"/>
    </source>
</evidence>
<dbReference type="SMART" id="SM00369">
    <property type="entry name" value="LRR_TYP"/>
    <property type="match status" value="2"/>
</dbReference>
<dbReference type="SUPFAM" id="SSF52058">
    <property type="entry name" value="L domain-like"/>
    <property type="match status" value="1"/>
</dbReference>
<dbReference type="InParanoid" id="A0A2P5BHC5"/>
<evidence type="ECO:0000259" key="7">
    <source>
        <dbReference type="Pfam" id="PF00931"/>
    </source>
</evidence>
<evidence type="ECO:0000256" key="5">
    <source>
        <dbReference type="ARBA" id="ARBA00022840"/>
    </source>
</evidence>
<evidence type="ECO:0000256" key="1">
    <source>
        <dbReference type="ARBA" id="ARBA00022614"/>
    </source>
</evidence>
<dbReference type="Pfam" id="PF00931">
    <property type="entry name" value="NB-ARC"/>
    <property type="match status" value="1"/>
</dbReference>
<dbReference type="InterPro" id="IPR032675">
    <property type="entry name" value="LRR_dom_sf"/>
</dbReference>
<dbReference type="FunFam" id="3.40.50.300:FF:001091">
    <property type="entry name" value="Probable disease resistance protein At1g61300"/>
    <property type="match status" value="1"/>
</dbReference>
<sequence>MADAVVSTLLDQLASIVREQVEQEVKLVMGVDNEVAKLRSNLQSIEVVLEDAEKKQLKENNVRRWLDELKDISFDMDDVFDEWSTAIFKSKIEKSEKGADQENDDDDDHPHPHGHLVSRKKVFFSVLFPCFPFGHISQVGHRLDIAFKIKDLNGKLEDIALRKDMYNFSITRTIDETERPKTTSIVDVSEVRGRDKVKDDLVNKLLRGSSQEERSLHIIPIVGMGGIGKTTLAQLAFNDDKIKIHFDIRLWVSVSDPFDVTKIAKAIIEQFTGQASPLLEMEALMQRLLESIRDKKFFLVLDDVWTDNYQRWEQLRQILRYGTVESRILVTTRKEEVAIMMGAEDRIIQLQELSEENCWLVFSQLSFFGRDEEEKERLEEIGRKISRKCKGLPLAAKTLGSLMRFKKTKEQWLDILHSEIWDLEEAKKNLFPPLLLSYYDLSPVEKRCFSYCAIFHKDDLIQRDELIQQWMSQGYFTLKKYVRKETRGKECFEHLAMRSFFQDFKKDDDGNIVACKMHDIVHDFAQFLTRNEYSAIDFCGKDDEERQDLVGEETRHLNLANLPSDPRFLTSILKRKNVRTLVISNWSGGFSAYILNLSRLRTLNLSWCSIHTVPRDVGKLIHMRYLDLSYNDISNLPTSIGNLFNLQTLRLIGCESLLEIPETIGNLVNLRHLYTKGCENLLWLPKVIGKLTSLRMMDNFIISRDRDNKKGCQIDDLRNLNNLCQIYVNGLANVQGANEAKEAKLEKKKDLFHLSLEFWTITGRNNIQESVALEALKPHPNLESLEISSYGGISFPTWMISLTNLSKLVLHACHNCEFLPPLGRLPSLESLTVSDFQSVKKLGLEFLGIDENELEKSSELTLFPKLRRLYFRNMGMNQWLGSCGMTIMPRIRTLQFGFCDNLETLPDFFQSIPLKNLIIVACPRLRKGCQKGRGKEWDKISHIPNIHFANQKP</sequence>
<dbReference type="PANTHER" id="PTHR36766:SF45">
    <property type="entry name" value="NB-ARC DOMAIN-CONTAINING PROTEIN"/>
    <property type="match status" value="1"/>
</dbReference>
<dbReference type="PANTHER" id="PTHR36766">
    <property type="entry name" value="PLANT BROAD-SPECTRUM MILDEW RESISTANCE PROTEIN RPW8"/>
    <property type="match status" value="1"/>
</dbReference>
<dbReference type="CDD" id="cd14798">
    <property type="entry name" value="RX-CC_like"/>
    <property type="match status" value="1"/>
</dbReference>
<feature type="domain" description="Disease resistance R13L4/SHOC-2-like LRR" evidence="10">
    <location>
        <begin position="578"/>
        <end position="901"/>
    </location>
</feature>
<evidence type="ECO:0000256" key="6">
    <source>
        <dbReference type="SAM" id="MobiDB-lite"/>
    </source>
</evidence>
<dbReference type="Pfam" id="PF23559">
    <property type="entry name" value="WHD_DRP"/>
    <property type="match status" value="1"/>
</dbReference>
<evidence type="ECO:0000259" key="9">
    <source>
        <dbReference type="Pfam" id="PF23559"/>
    </source>
</evidence>
<keyword evidence="2" id="KW-0677">Repeat</keyword>
<dbReference type="GO" id="GO:0005524">
    <property type="term" value="F:ATP binding"/>
    <property type="evidence" value="ECO:0007669"/>
    <property type="project" value="UniProtKB-KW"/>
</dbReference>
<dbReference type="GO" id="GO:0051707">
    <property type="term" value="P:response to other organism"/>
    <property type="evidence" value="ECO:0007669"/>
    <property type="project" value="UniProtKB-ARBA"/>
</dbReference>
<evidence type="ECO:0000259" key="8">
    <source>
        <dbReference type="Pfam" id="PF18052"/>
    </source>
</evidence>
<evidence type="ECO:0000256" key="3">
    <source>
        <dbReference type="ARBA" id="ARBA00022741"/>
    </source>
</evidence>
<accession>A0A2P5BHC5</accession>
<dbReference type="Gene3D" id="3.80.10.10">
    <property type="entry name" value="Ribonuclease Inhibitor"/>
    <property type="match status" value="1"/>
</dbReference>
<dbReference type="InterPro" id="IPR001611">
    <property type="entry name" value="Leu-rich_rpt"/>
</dbReference>
<dbReference type="Gene3D" id="1.20.5.4130">
    <property type="match status" value="1"/>
</dbReference>
<dbReference type="Proteomes" id="UP000237000">
    <property type="component" value="Unassembled WGS sequence"/>
</dbReference>
<dbReference type="PROSITE" id="PS51450">
    <property type="entry name" value="LRR"/>
    <property type="match status" value="1"/>
</dbReference>
<dbReference type="OrthoDB" id="5279713at2759"/>
<organism evidence="11 12">
    <name type="scientific">Trema orientale</name>
    <name type="common">Charcoal tree</name>
    <name type="synonym">Celtis orientalis</name>
    <dbReference type="NCBI Taxonomy" id="63057"/>
    <lineage>
        <taxon>Eukaryota</taxon>
        <taxon>Viridiplantae</taxon>
        <taxon>Streptophyta</taxon>
        <taxon>Embryophyta</taxon>
        <taxon>Tracheophyta</taxon>
        <taxon>Spermatophyta</taxon>
        <taxon>Magnoliopsida</taxon>
        <taxon>eudicotyledons</taxon>
        <taxon>Gunneridae</taxon>
        <taxon>Pentapetalae</taxon>
        <taxon>rosids</taxon>
        <taxon>fabids</taxon>
        <taxon>Rosales</taxon>
        <taxon>Cannabaceae</taxon>
        <taxon>Trema</taxon>
    </lineage>
</organism>
<feature type="region of interest" description="Disordered" evidence="6">
    <location>
        <begin position="94"/>
        <end position="113"/>
    </location>
</feature>
<dbReference type="EMBL" id="JXTC01000521">
    <property type="protein sequence ID" value="PON48195.1"/>
    <property type="molecule type" value="Genomic_DNA"/>
</dbReference>
<dbReference type="AlphaFoldDB" id="A0A2P5BHC5"/>
<dbReference type="InterPro" id="IPR038005">
    <property type="entry name" value="RX-like_CC"/>
</dbReference>
<dbReference type="GO" id="GO:0043531">
    <property type="term" value="F:ADP binding"/>
    <property type="evidence" value="ECO:0007669"/>
    <property type="project" value="InterPro"/>
</dbReference>
<dbReference type="InterPro" id="IPR036388">
    <property type="entry name" value="WH-like_DNA-bd_sf"/>
</dbReference>
<dbReference type="GO" id="GO:0006952">
    <property type="term" value="P:defense response"/>
    <property type="evidence" value="ECO:0007669"/>
    <property type="project" value="UniProtKB-KW"/>
</dbReference>
<proteinExistence type="predicted"/>
<evidence type="ECO:0000313" key="12">
    <source>
        <dbReference type="Proteomes" id="UP000237000"/>
    </source>
</evidence>
<feature type="domain" description="NB-ARC" evidence="7">
    <location>
        <begin position="196"/>
        <end position="367"/>
    </location>
</feature>
<keyword evidence="1" id="KW-0433">Leucine-rich repeat</keyword>
<dbReference type="Gene3D" id="3.40.50.300">
    <property type="entry name" value="P-loop containing nucleotide triphosphate hydrolases"/>
    <property type="match status" value="1"/>
</dbReference>
<dbReference type="InterPro" id="IPR042197">
    <property type="entry name" value="Apaf_helical"/>
</dbReference>
<dbReference type="InterPro" id="IPR041118">
    <property type="entry name" value="Rx_N"/>
</dbReference>
<dbReference type="InterPro" id="IPR055414">
    <property type="entry name" value="LRR_R13L4/SHOC2-like"/>
</dbReference>
<dbReference type="FunFam" id="1.10.10.10:FF:000322">
    <property type="entry name" value="Probable disease resistance protein At1g63360"/>
    <property type="match status" value="1"/>
</dbReference>
<dbReference type="Pfam" id="PF23598">
    <property type="entry name" value="LRR_14"/>
    <property type="match status" value="1"/>
</dbReference>